<proteinExistence type="predicted"/>
<evidence type="ECO:0000256" key="1">
    <source>
        <dbReference type="SAM" id="Phobius"/>
    </source>
</evidence>
<dbReference type="Proteomes" id="UP001519325">
    <property type="component" value="Unassembled WGS sequence"/>
</dbReference>
<dbReference type="EMBL" id="JAGGMR010000001">
    <property type="protein sequence ID" value="MBP2193593.1"/>
    <property type="molecule type" value="Genomic_DNA"/>
</dbReference>
<name>A0ABS4QPG9_9NOCA</name>
<gene>
    <name evidence="2" type="ORF">BJ987_006494</name>
</gene>
<organism evidence="2 3">
    <name type="scientific">Nocardia goodfellowii</name>
    <dbReference type="NCBI Taxonomy" id="882446"/>
    <lineage>
        <taxon>Bacteria</taxon>
        <taxon>Bacillati</taxon>
        <taxon>Actinomycetota</taxon>
        <taxon>Actinomycetes</taxon>
        <taxon>Mycobacteriales</taxon>
        <taxon>Nocardiaceae</taxon>
        <taxon>Nocardia</taxon>
    </lineage>
</organism>
<sequence length="50" mass="5608">MRTSLELRIILFAVVATGFIVAPGTVGAIIFVVVLWALWRRSPQRRGGRR</sequence>
<reference evidence="2 3" key="1">
    <citation type="submission" date="2021-03" db="EMBL/GenBank/DDBJ databases">
        <title>Sequencing the genomes of 1000 actinobacteria strains.</title>
        <authorList>
            <person name="Klenk H.-P."/>
        </authorList>
    </citation>
    <scope>NUCLEOTIDE SEQUENCE [LARGE SCALE GENOMIC DNA]</scope>
    <source>
        <strain evidence="2 3">DSM 45516</strain>
    </source>
</reference>
<dbReference type="RefSeq" id="WP_209896821.1">
    <property type="nucleotide sequence ID" value="NZ_JAGGMR010000001.1"/>
</dbReference>
<feature type="transmembrane region" description="Helical" evidence="1">
    <location>
        <begin position="12"/>
        <end position="39"/>
    </location>
</feature>
<keyword evidence="3" id="KW-1185">Reference proteome</keyword>
<accession>A0ABS4QPG9</accession>
<keyword evidence="1" id="KW-0812">Transmembrane</keyword>
<keyword evidence="1" id="KW-0472">Membrane</keyword>
<evidence type="ECO:0000313" key="2">
    <source>
        <dbReference type="EMBL" id="MBP2193593.1"/>
    </source>
</evidence>
<evidence type="ECO:0000313" key="3">
    <source>
        <dbReference type="Proteomes" id="UP001519325"/>
    </source>
</evidence>
<comment type="caution">
    <text evidence="2">The sequence shown here is derived from an EMBL/GenBank/DDBJ whole genome shotgun (WGS) entry which is preliminary data.</text>
</comment>
<protein>
    <submittedName>
        <fullName evidence="2">Uncharacterized protein</fullName>
    </submittedName>
</protein>
<keyword evidence="1" id="KW-1133">Transmembrane helix</keyword>